<dbReference type="OrthoDB" id="514657at2"/>
<dbReference type="STRING" id="224013.ACX27_03305"/>
<reference evidence="3 4" key="2">
    <citation type="journal article" date="2016" name="Genome Announc.">
        <title>Draft Genome Sequence of the N2-Fixing Cyanobacterium Nostoc piscinale CENA21, Isolated from the Brazilian Amazon Floodplain.</title>
        <authorList>
            <person name="Leao T."/>
            <person name="Guimaraes P.I."/>
            <person name="de Melo A.G."/>
            <person name="Ramos R.T."/>
            <person name="Leao P.N."/>
            <person name="Silva A."/>
            <person name="Fiore M.F."/>
            <person name="Schneider M.P."/>
        </authorList>
    </citation>
    <scope>NUCLEOTIDE SEQUENCE [LARGE SCALE GENOMIC DNA]</scope>
    <source>
        <strain evidence="3 4">CENA21</strain>
    </source>
</reference>
<feature type="repeat" description="TPR" evidence="1">
    <location>
        <begin position="141"/>
        <end position="174"/>
    </location>
</feature>
<feature type="signal peptide" evidence="2">
    <location>
        <begin position="1"/>
        <end position="27"/>
    </location>
</feature>
<dbReference type="PROSITE" id="PS50293">
    <property type="entry name" value="TPR_REGION"/>
    <property type="match status" value="1"/>
</dbReference>
<protein>
    <submittedName>
        <fullName evidence="3">Uncharacterized protein</fullName>
    </submittedName>
</protein>
<keyword evidence="1" id="KW-0802">TPR repeat</keyword>
<dbReference type="PANTHER" id="PTHR12558:SF33">
    <property type="entry name" value="BLL7664 PROTEIN"/>
    <property type="match status" value="1"/>
</dbReference>
<dbReference type="AlphaFoldDB" id="A0A0M4SUK9"/>
<sequence>MYKRISLIVSALLLGCSVVTIPVTVQAQVLVAQAKNEELKELFEEGRRQVDAGDYNGAIATYQRAAALDPKNAKVYSGMGYLYAQQGNYQAALVAYRRALGLDPDNSDFFYAVGYIKGNLGDTKGSRDAYRRAIQLNRNNLNAYLGLGVTQARLGDYEAANWAYEQAISIDRNNPQIYEFMAAMFKQRRQTKQANSLLQKAKSLYQRQNNPDGVERVEAMLRELGG</sequence>
<evidence type="ECO:0000256" key="1">
    <source>
        <dbReference type="PROSITE-ProRule" id="PRU00339"/>
    </source>
</evidence>
<accession>A0A0M4SUK9</accession>
<keyword evidence="2" id="KW-0732">Signal</keyword>
<dbReference type="SMART" id="SM00028">
    <property type="entry name" value="TPR"/>
    <property type="match status" value="4"/>
</dbReference>
<dbReference type="EMBL" id="CP012036">
    <property type="protein sequence ID" value="ALF52096.1"/>
    <property type="molecule type" value="Genomic_DNA"/>
</dbReference>
<gene>
    <name evidence="3" type="ORF">ACX27_03305</name>
</gene>
<proteinExistence type="predicted"/>
<dbReference type="Gene3D" id="1.25.40.10">
    <property type="entry name" value="Tetratricopeptide repeat domain"/>
    <property type="match status" value="2"/>
</dbReference>
<dbReference type="PROSITE" id="PS50005">
    <property type="entry name" value="TPR"/>
    <property type="match status" value="4"/>
</dbReference>
<dbReference type="Proteomes" id="UP000062645">
    <property type="component" value="Chromosome"/>
</dbReference>
<feature type="chain" id="PRO_5005801773" evidence="2">
    <location>
        <begin position="28"/>
        <end position="226"/>
    </location>
</feature>
<dbReference type="SUPFAM" id="SSF48452">
    <property type="entry name" value="TPR-like"/>
    <property type="match status" value="1"/>
</dbReference>
<dbReference type="PATRIC" id="fig|224013.5.peg.801"/>
<dbReference type="InterPro" id="IPR019734">
    <property type="entry name" value="TPR_rpt"/>
</dbReference>
<feature type="repeat" description="TPR" evidence="1">
    <location>
        <begin position="107"/>
        <end position="140"/>
    </location>
</feature>
<dbReference type="Pfam" id="PF13414">
    <property type="entry name" value="TPR_11"/>
    <property type="match status" value="2"/>
</dbReference>
<dbReference type="PROSITE" id="PS51257">
    <property type="entry name" value="PROKAR_LIPOPROTEIN"/>
    <property type="match status" value="1"/>
</dbReference>
<evidence type="ECO:0000256" key="2">
    <source>
        <dbReference type="SAM" id="SignalP"/>
    </source>
</evidence>
<dbReference type="RefSeq" id="WP_062288389.1">
    <property type="nucleotide sequence ID" value="NZ_CP012036.1"/>
</dbReference>
<name>A0A0M4SUK9_9NOSO</name>
<feature type="repeat" description="TPR" evidence="1">
    <location>
        <begin position="73"/>
        <end position="106"/>
    </location>
</feature>
<keyword evidence="4" id="KW-1185">Reference proteome</keyword>
<evidence type="ECO:0000313" key="3">
    <source>
        <dbReference type="EMBL" id="ALF52096.1"/>
    </source>
</evidence>
<feature type="repeat" description="TPR" evidence="1">
    <location>
        <begin position="39"/>
        <end position="72"/>
    </location>
</feature>
<organism evidence="3 4">
    <name type="scientific">Nostoc piscinale CENA21</name>
    <dbReference type="NCBI Taxonomy" id="224013"/>
    <lineage>
        <taxon>Bacteria</taxon>
        <taxon>Bacillati</taxon>
        <taxon>Cyanobacteriota</taxon>
        <taxon>Cyanophyceae</taxon>
        <taxon>Nostocales</taxon>
        <taxon>Nostocaceae</taxon>
        <taxon>Nostoc</taxon>
    </lineage>
</organism>
<reference evidence="4" key="1">
    <citation type="submission" date="2015-07" db="EMBL/GenBank/DDBJ databases">
        <title>Genome Of Nitrogen-Fixing Cyanobacterium Nostoc piscinale CENA21 From Solimoes/Amazon River Floodplain Sediments And Comparative Genomics To Uncover Biosynthetic Natural Products Potential.</title>
        <authorList>
            <person name="Leao T.F."/>
            <person name="Leao P.N."/>
            <person name="Guimaraes P.I."/>
            <person name="de Melo A.G.C."/>
            <person name="Ramos R.T.J."/>
            <person name="Silva A."/>
            <person name="Fiore M.F."/>
            <person name="Schneider M.P.C."/>
        </authorList>
    </citation>
    <scope>NUCLEOTIDE SEQUENCE [LARGE SCALE GENOMIC DNA]</scope>
    <source>
        <strain evidence="4">CENA21</strain>
    </source>
</reference>
<dbReference type="PANTHER" id="PTHR12558">
    <property type="entry name" value="CELL DIVISION CYCLE 16,23,27"/>
    <property type="match status" value="1"/>
</dbReference>
<dbReference type="InterPro" id="IPR011990">
    <property type="entry name" value="TPR-like_helical_dom_sf"/>
</dbReference>
<evidence type="ECO:0000313" key="4">
    <source>
        <dbReference type="Proteomes" id="UP000062645"/>
    </source>
</evidence>
<dbReference type="KEGG" id="npz:ACX27_03305"/>